<evidence type="ECO:0000313" key="5">
    <source>
        <dbReference type="Proteomes" id="UP000632774"/>
    </source>
</evidence>
<comment type="caution">
    <text evidence="4">The sequence shown here is derived from an EMBL/GenBank/DDBJ whole genome shotgun (WGS) entry which is preliminary data.</text>
</comment>
<dbReference type="PROSITE" id="PS51257">
    <property type="entry name" value="PROKAR_LIPOPROTEIN"/>
    <property type="match status" value="1"/>
</dbReference>
<protein>
    <submittedName>
        <fullName evidence="4">DUF4349 domain-containing protein</fullName>
    </submittedName>
</protein>
<evidence type="ECO:0000256" key="1">
    <source>
        <dbReference type="SAM" id="Phobius"/>
    </source>
</evidence>
<keyword evidence="5" id="KW-1185">Reference proteome</keyword>
<organism evidence="4 5">
    <name type="scientific">Mucilaginibacter boryungensis</name>
    <dbReference type="NCBI Taxonomy" id="768480"/>
    <lineage>
        <taxon>Bacteria</taxon>
        <taxon>Pseudomonadati</taxon>
        <taxon>Bacteroidota</taxon>
        <taxon>Sphingobacteriia</taxon>
        <taxon>Sphingobacteriales</taxon>
        <taxon>Sphingobacteriaceae</taxon>
        <taxon>Mucilaginibacter</taxon>
    </lineage>
</organism>
<name>A0ABR9XEJ8_9SPHI</name>
<feature type="chain" id="PRO_5046187427" evidence="2">
    <location>
        <begin position="18"/>
        <end position="285"/>
    </location>
</feature>
<dbReference type="Proteomes" id="UP000632774">
    <property type="component" value="Unassembled WGS sequence"/>
</dbReference>
<sequence>MKTKILMALLAGTVLLAACKGSGSSSSADSAKRAAAQMDSAENTKLVKTGEIRFKVKDVRQATQQISKLTTLCGGMVMHHDMHSNIISQQSIDMPNDSVKKLTVYNSTADMTIKVPVEYVEVLMDSIAQMGAYVDNRKMEVEDRSLDYLSEKLKSQNRIASVNQRRHIKLTQRGADSILQLKDDVVDRKISNMRTDEAAKFSVLNLNLYQNNTIAKEIVLSDDLSHYNTPLGTRVGMAFSNGWHYFSAMIVGLLNLWVFLLIGALIWIGIVIYKRKKQNKAEATT</sequence>
<proteinExistence type="predicted"/>
<evidence type="ECO:0000313" key="4">
    <source>
        <dbReference type="EMBL" id="MBE9665617.1"/>
    </source>
</evidence>
<accession>A0ABR9XEJ8</accession>
<dbReference type="Pfam" id="PF14257">
    <property type="entry name" value="DUF4349"/>
    <property type="match status" value="1"/>
</dbReference>
<evidence type="ECO:0000256" key="2">
    <source>
        <dbReference type="SAM" id="SignalP"/>
    </source>
</evidence>
<gene>
    <name evidence="4" type="ORF">IRJ18_04535</name>
</gene>
<feature type="domain" description="DUF4349" evidence="3">
    <location>
        <begin position="45"/>
        <end position="268"/>
    </location>
</feature>
<reference evidence="4 5" key="1">
    <citation type="submission" date="2020-10" db="EMBL/GenBank/DDBJ databases">
        <title>Mucilaginibacter mali sp. nov., isolated from rhizosphere soil of apple orchard.</title>
        <authorList>
            <person name="Lee J.-S."/>
            <person name="Kim H.S."/>
            <person name="Kim J.-S."/>
        </authorList>
    </citation>
    <scope>NUCLEOTIDE SEQUENCE [LARGE SCALE GENOMIC DNA]</scope>
    <source>
        <strain evidence="4 5">KCTC 23157</strain>
    </source>
</reference>
<feature type="signal peptide" evidence="2">
    <location>
        <begin position="1"/>
        <end position="17"/>
    </location>
</feature>
<evidence type="ECO:0000259" key="3">
    <source>
        <dbReference type="Pfam" id="PF14257"/>
    </source>
</evidence>
<feature type="transmembrane region" description="Helical" evidence="1">
    <location>
        <begin position="243"/>
        <end position="273"/>
    </location>
</feature>
<keyword evidence="2" id="KW-0732">Signal</keyword>
<keyword evidence="1" id="KW-0812">Transmembrane</keyword>
<keyword evidence="1" id="KW-1133">Transmembrane helix</keyword>
<keyword evidence="1" id="KW-0472">Membrane</keyword>
<dbReference type="RefSeq" id="WP_194105014.1">
    <property type="nucleotide sequence ID" value="NZ_JADFFM010000001.1"/>
</dbReference>
<dbReference type="InterPro" id="IPR025645">
    <property type="entry name" value="DUF4349"/>
</dbReference>
<dbReference type="EMBL" id="JADFFM010000001">
    <property type="protein sequence ID" value="MBE9665617.1"/>
    <property type="molecule type" value="Genomic_DNA"/>
</dbReference>